<dbReference type="Proteomes" id="UP001335720">
    <property type="component" value="Chromosome"/>
</dbReference>
<feature type="transmembrane region" description="Helical" evidence="1">
    <location>
        <begin position="83"/>
        <end position="105"/>
    </location>
</feature>
<keyword evidence="1" id="KW-0812">Transmembrane</keyword>
<keyword evidence="2" id="KW-0732">Signal</keyword>
<feature type="transmembrane region" description="Helical" evidence="1">
    <location>
        <begin position="57"/>
        <end position="76"/>
    </location>
</feature>
<organism evidence="3">
    <name type="scientific">Candidatus Paraimprobicoccus trichonymphae</name>
    <dbReference type="NCBI Taxonomy" id="3033793"/>
    <lineage>
        <taxon>Bacteria</taxon>
        <taxon>Bacillati</taxon>
        <taxon>Bacillota</taxon>
        <taxon>Clostridia</taxon>
        <taxon>Candidatus Paraimprobicoccus</taxon>
    </lineage>
</organism>
<dbReference type="EMBL" id="AP027925">
    <property type="protein sequence ID" value="BED92329.1"/>
    <property type="molecule type" value="Genomic_DNA"/>
</dbReference>
<gene>
    <name evidence="3" type="ORF">RsTaC01_0013</name>
</gene>
<accession>A0AA48HZ07</accession>
<protein>
    <submittedName>
        <fullName evidence="3">Uncharacterized protein</fullName>
    </submittedName>
</protein>
<evidence type="ECO:0000313" key="3">
    <source>
        <dbReference type="EMBL" id="BED92329.1"/>
    </source>
</evidence>
<proteinExistence type="predicted"/>
<name>A0AA48HZ07_9FIRM</name>
<keyword evidence="1" id="KW-0472">Membrane</keyword>
<reference evidence="3" key="1">
    <citation type="journal article" date="2023" name="ISME J.">
        <title>Emergence of putative energy parasites within Clostridia revealed by genome analysis of a novel endosymbiotic clade.</title>
        <authorList>
            <person name="Takahashi K."/>
            <person name="Kuwahara H."/>
            <person name="Horikawa Y."/>
            <person name="Izawa K."/>
            <person name="Kato D."/>
            <person name="Inagaki T."/>
            <person name="Yuki M."/>
            <person name="Ohkuma M."/>
            <person name="Hongoh Y."/>
        </authorList>
    </citation>
    <scope>NUCLEOTIDE SEQUENCE</scope>
    <source>
        <strain evidence="3">RsTa-C01</strain>
    </source>
</reference>
<sequence>MKKLLRFKSLVLSVVLGIAPGFAAEETVVSKSLVIIDNGKNIPANRNWTLFKDISLIVPYAALNIIFTSVAIWSFVENEYNGVALFFGADAVVGIFTLISTYNLLRDIKKVRFYKV</sequence>
<dbReference type="KEGG" id="ptrh:RsTaC01_0013"/>
<feature type="signal peptide" evidence="2">
    <location>
        <begin position="1"/>
        <end position="23"/>
    </location>
</feature>
<evidence type="ECO:0000256" key="1">
    <source>
        <dbReference type="SAM" id="Phobius"/>
    </source>
</evidence>
<keyword evidence="1" id="KW-1133">Transmembrane helix</keyword>
<dbReference type="AlphaFoldDB" id="A0AA48HZ07"/>
<feature type="chain" id="PRO_5041347582" evidence="2">
    <location>
        <begin position="24"/>
        <end position="116"/>
    </location>
</feature>
<evidence type="ECO:0000256" key="2">
    <source>
        <dbReference type="SAM" id="SignalP"/>
    </source>
</evidence>